<protein>
    <submittedName>
        <fullName evidence="1">Unnamed protein product</fullName>
    </submittedName>
</protein>
<dbReference type="AlphaFoldDB" id="A0AAV1G045"/>
<accession>A0AAV1G045</accession>
<gene>
    <name evidence="1" type="ORF">XNOV1_A023113</name>
</gene>
<organism evidence="1 2">
    <name type="scientific">Xyrichtys novacula</name>
    <name type="common">Pearly razorfish</name>
    <name type="synonym">Hemipteronotus novacula</name>
    <dbReference type="NCBI Taxonomy" id="13765"/>
    <lineage>
        <taxon>Eukaryota</taxon>
        <taxon>Metazoa</taxon>
        <taxon>Chordata</taxon>
        <taxon>Craniata</taxon>
        <taxon>Vertebrata</taxon>
        <taxon>Euteleostomi</taxon>
        <taxon>Actinopterygii</taxon>
        <taxon>Neopterygii</taxon>
        <taxon>Teleostei</taxon>
        <taxon>Neoteleostei</taxon>
        <taxon>Acanthomorphata</taxon>
        <taxon>Eupercaria</taxon>
        <taxon>Labriformes</taxon>
        <taxon>Labridae</taxon>
        <taxon>Xyrichtys</taxon>
    </lineage>
</organism>
<evidence type="ECO:0000313" key="2">
    <source>
        <dbReference type="Proteomes" id="UP001178508"/>
    </source>
</evidence>
<name>A0AAV1G045_XYRNO</name>
<evidence type="ECO:0000313" key="1">
    <source>
        <dbReference type="EMBL" id="CAJ1067251.1"/>
    </source>
</evidence>
<keyword evidence="2" id="KW-1185">Reference proteome</keyword>
<proteinExistence type="predicted"/>
<dbReference type="Proteomes" id="UP001178508">
    <property type="component" value="Chromosome 11"/>
</dbReference>
<sequence>MFPQAIVEGKVIFRESLNVREVFKHFFFSSWSLTEEGSLEVLRLGIDTVETEVEVQHALHWHVPFCSGLAFLLRLWLAGNLPVVIRLLSFDQRTVLKHWEKEEHPPHPDPPHACSSPVRLATARSTTYPVVTAISSVKQAVEKTGSLSTFQPQIMSLQHNFKAKHAISYNNDNVL</sequence>
<reference evidence="1" key="1">
    <citation type="submission" date="2023-08" db="EMBL/GenBank/DDBJ databases">
        <authorList>
            <person name="Alioto T."/>
            <person name="Alioto T."/>
            <person name="Gomez Garrido J."/>
        </authorList>
    </citation>
    <scope>NUCLEOTIDE SEQUENCE</scope>
</reference>
<dbReference type="EMBL" id="OY660874">
    <property type="protein sequence ID" value="CAJ1067251.1"/>
    <property type="molecule type" value="Genomic_DNA"/>
</dbReference>